<name>C8X0Q6_DESRD</name>
<accession>C8X0Q6</accession>
<protein>
    <recommendedName>
        <fullName evidence="2">CULT domain-containing protein</fullName>
    </recommendedName>
</protein>
<evidence type="ECO:0000259" key="2">
    <source>
        <dbReference type="PROSITE" id="PS51788"/>
    </source>
</evidence>
<dbReference type="KEGG" id="drt:Dret_0711"/>
<dbReference type="FunFam" id="2.170.150.20:FF:000007">
    <property type="entry name" value="Protein cereblon"/>
    <property type="match status" value="1"/>
</dbReference>
<dbReference type="RefSeq" id="WP_015751161.1">
    <property type="nucleotide sequence ID" value="NC_013223.1"/>
</dbReference>
<keyword evidence="4" id="KW-1185">Reference proteome</keyword>
<gene>
    <name evidence="3" type="ordered locus">Dret_0711</name>
</gene>
<evidence type="ECO:0000313" key="4">
    <source>
        <dbReference type="Proteomes" id="UP000001052"/>
    </source>
</evidence>
<dbReference type="Proteomes" id="UP000001052">
    <property type="component" value="Chromosome"/>
</dbReference>
<reference evidence="3 4" key="2">
    <citation type="journal article" date="2010" name="Stand. Genomic Sci.">
        <title>Complete genome sequence of Desulfohalobium retbaense type strain (HR(100)).</title>
        <authorList>
            <person name="Spring S."/>
            <person name="Nolan M."/>
            <person name="Lapidus A."/>
            <person name="Glavina Del Rio T."/>
            <person name="Copeland A."/>
            <person name="Tice H."/>
            <person name="Cheng J.F."/>
            <person name="Lucas S."/>
            <person name="Land M."/>
            <person name="Chen F."/>
            <person name="Bruce D."/>
            <person name="Goodwin L."/>
            <person name="Pitluck S."/>
            <person name="Ivanova N."/>
            <person name="Mavromatis K."/>
            <person name="Mikhailova N."/>
            <person name="Pati A."/>
            <person name="Chen A."/>
            <person name="Palaniappan K."/>
            <person name="Hauser L."/>
            <person name="Chang Y.J."/>
            <person name="Jeffries C.D."/>
            <person name="Munk C."/>
            <person name="Kiss H."/>
            <person name="Chain P."/>
            <person name="Han C."/>
            <person name="Brettin T."/>
            <person name="Detter J.C."/>
            <person name="Schuler E."/>
            <person name="Goker M."/>
            <person name="Rohde M."/>
            <person name="Bristow J."/>
            <person name="Eisen J.A."/>
            <person name="Markowitz V."/>
            <person name="Hugenholtz P."/>
            <person name="Kyrpides N.C."/>
            <person name="Klenk H.P."/>
        </authorList>
    </citation>
    <scope>NUCLEOTIDE SEQUENCE [LARGE SCALE GENOMIC DNA]</scope>
    <source>
        <strain evidence="3 4">DSM 5692</strain>
    </source>
</reference>
<dbReference type="EMBL" id="CP001734">
    <property type="protein sequence ID" value="ACV68003.1"/>
    <property type="molecule type" value="Genomic_DNA"/>
</dbReference>
<evidence type="ECO:0000313" key="3">
    <source>
        <dbReference type="EMBL" id="ACV68003.1"/>
    </source>
</evidence>
<dbReference type="CDD" id="cd15777">
    <property type="entry name" value="CRBN_C_like"/>
    <property type="match status" value="1"/>
</dbReference>
<dbReference type="HOGENOM" id="CLU_138600_0_0_7"/>
<proteinExistence type="predicted"/>
<dbReference type="PROSITE" id="PS51788">
    <property type="entry name" value="CULT"/>
    <property type="match status" value="1"/>
</dbReference>
<dbReference type="STRING" id="485915.Dret_0711"/>
<reference evidence="4" key="1">
    <citation type="submission" date="2009-09" db="EMBL/GenBank/DDBJ databases">
        <title>The complete chromosome of Desulfohalobium retbaense DSM 5692.</title>
        <authorList>
            <consortium name="US DOE Joint Genome Institute (JGI-PGF)"/>
            <person name="Lucas S."/>
            <person name="Copeland A."/>
            <person name="Lapidus A."/>
            <person name="Glavina del Rio T."/>
            <person name="Dalin E."/>
            <person name="Tice H."/>
            <person name="Bruce D."/>
            <person name="Goodwin L."/>
            <person name="Pitluck S."/>
            <person name="Kyrpides N."/>
            <person name="Mavromatis K."/>
            <person name="Ivanova N."/>
            <person name="Mikhailova N."/>
            <person name="Munk A.C."/>
            <person name="Brettin T."/>
            <person name="Detter J.C."/>
            <person name="Han C."/>
            <person name="Tapia R."/>
            <person name="Larimer F."/>
            <person name="Land M."/>
            <person name="Hauser L."/>
            <person name="Markowitz V."/>
            <person name="Cheng J.-F."/>
            <person name="Hugenholtz P."/>
            <person name="Woyke T."/>
            <person name="Wu D."/>
            <person name="Spring S."/>
            <person name="Klenk H.-P."/>
            <person name="Eisen J.A."/>
        </authorList>
    </citation>
    <scope>NUCLEOTIDE SEQUENCE [LARGE SCALE GENOMIC DNA]</scope>
    <source>
        <strain evidence="4">DSM 5692</strain>
    </source>
</reference>
<feature type="domain" description="CULT" evidence="2">
    <location>
        <begin position="48"/>
        <end position="149"/>
    </location>
</feature>
<sequence>MSQIECYTVSSQLAQAGARLLRDRPEQRPSGPAGEATPEQAALDASGRQRFLCRHCKHPITTPQDQIVRKGAHEHVFFNPHGFVFEIGCFARAPGCSAVGRPTLEFTWFPGFAWRITLCSQCQRHLGWRYEQTTDVFFGLLLDQLVLETDSNGPSHH</sequence>
<evidence type="ECO:0000256" key="1">
    <source>
        <dbReference type="SAM" id="MobiDB-lite"/>
    </source>
</evidence>
<dbReference type="AlphaFoldDB" id="C8X0Q6"/>
<dbReference type="InterPro" id="IPR034750">
    <property type="entry name" value="CULT"/>
</dbReference>
<organism evidence="3 4">
    <name type="scientific">Desulfohalobium retbaense (strain ATCC 49708 / DSM 5692 / JCM 16813 / HR100)</name>
    <dbReference type="NCBI Taxonomy" id="485915"/>
    <lineage>
        <taxon>Bacteria</taxon>
        <taxon>Pseudomonadati</taxon>
        <taxon>Thermodesulfobacteriota</taxon>
        <taxon>Desulfovibrionia</taxon>
        <taxon>Desulfovibrionales</taxon>
        <taxon>Desulfohalobiaceae</taxon>
        <taxon>Desulfohalobium</taxon>
    </lineage>
</organism>
<dbReference type="OrthoDB" id="6197001at2"/>
<feature type="region of interest" description="Disordered" evidence="1">
    <location>
        <begin position="20"/>
        <end position="40"/>
    </location>
</feature>
<dbReference type="Gene3D" id="2.170.150.20">
    <property type="entry name" value="Peptide methionine sulfoxide reductase"/>
    <property type="match status" value="1"/>
</dbReference>
<dbReference type="eggNOG" id="ENOG503301B">
    <property type="taxonomic scope" value="Bacteria"/>
</dbReference>